<evidence type="ECO:0000313" key="3">
    <source>
        <dbReference type="EMBL" id="MFD1341405.1"/>
    </source>
</evidence>
<accession>A0ABW3ZDX9</accession>
<reference evidence="4" key="1">
    <citation type="journal article" date="2019" name="Int. J. Syst. Evol. Microbiol.">
        <title>The Global Catalogue of Microorganisms (GCM) 10K type strain sequencing project: providing services to taxonomists for standard genome sequencing and annotation.</title>
        <authorList>
            <consortium name="The Broad Institute Genomics Platform"/>
            <consortium name="The Broad Institute Genome Sequencing Center for Infectious Disease"/>
            <person name="Wu L."/>
            <person name="Ma J."/>
        </authorList>
    </citation>
    <scope>NUCLEOTIDE SEQUENCE [LARGE SCALE GENOMIC DNA]</scope>
    <source>
        <strain evidence="4">CCUG 62953</strain>
    </source>
</reference>
<evidence type="ECO:0000259" key="2">
    <source>
        <dbReference type="SMART" id="SM00860"/>
    </source>
</evidence>
<dbReference type="Gene3D" id="3.40.1580.10">
    <property type="entry name" value="SMI1/KNR4-like"/>
    <property type="match status" value="1"/>
</dbReference>
<dbReference type="InterPro" id="IPR018958">
    <property type="entry name" value="Knr4/Smi1-like_dom"/>
</dbReference>
<keyword evidence="4" id="KW-1185">Reference proteome</keyword>
<name>A0ABW3ZDX9_9RHOB</name>
<evidence type="ECO:0000313" key="4">
    <source>
        <dbReference type="Proteomes" id="UP001597135"/>
    </source>
</evidence>
<organism evidence="3 4">
    <name type="scientific">Litorisediminicola beolgyonensis</name>
    <dbReference type="NCBI Taxonomy" id="1173614"/>
    <lineage>
        <taxon>Bacteria</taxon>
        <taxon>Pseudomonadati</taxon>
        <taxon>Pseudomonadota</taxon>
        <taxon>Alphaproteobacteria</taxon>
        <taxon>Rhodobacterales</taxon>
        <taxon>Paracoccaceae</taxon>
        <taxon>Litorisediminicola</taxon>
    </lineage>
</organism>
<dbReference type="EMBL" id="JBHTMU010000003">
    <property type="protein sequence ID" value="MFD1341405.1"/>
    <property type="molecule type" value="Genomic_DNA"/>
</dbReference>
<feature type="domain" description="Knr4/Smi1-like" evidence="2">
    <location>
        <begin position="24"/>
        <end position="150"/>
    </location>
</feature>
<dbReference type="Proteomes" id="UP001597135">
    <property type="component" value="Unassembled WGS sequence"/>
</dbReference>
<dbReference type="Pfam" id="PF09346">
    <property type="entry name" value="SMI1_KNR4"/>
    <property type="match status" value="1"/>
</dbReference>
<dbReference type="SMART" id="SM00860">
    <property type="entry name" value="SMI1_KNR4"/>
    <property type="match status" value="1"/>
</dbReference>
<feature type="region of interest" description="Disordered" evidence="1">
    <location>
        <begin position="1"/>
        <end position="20"/>
    </location>
</feature>
<dbReference type="SUPFAM" id="SSF160631">
    <property type="entry name" value="SMI1/KNR4-like"/>
    <property type="match status" value="1"/>
</dbReference>
<comment type="caution">
    <text evidence="3">The sequence shown here is derived from an EMBL/GenBank/DDBJ whole genome shotgun (WGS) entry which is preliminary data.</text>
</comment>
<dbReference type="InterPro" id="IPR037883">
    <property type="entry name" value="Knr4/Smi1-like_sf"/>
</dbReference>
<proteinExistence type="predicted"/>
<dbReference type="RefSeq" id="WP_386801462.1">
    <property type="nucleotide sequence ID" value="NZ_JBHTMU010000003.1"/>
</dbReference>
<gene>
    <name evidence="3" type="ORF">ACFQ4E_03135</name>
</gene>
<sequence length="184" mass="19847">MAHTAPTLTDRLGAAAQDAAPRPPIAQDALDEIEATLGLTFPAILRSVWTELANGGFGPGYGLLGIGPDGYPDDLGQTADTRYRTDRADPGFDWPEGLLPICHFGCAVYHCVDCRTGEMLIWEPNAWDDATPPATALYVSGIQLEDWFAAWARNGALDMYLRPDSTGPDGFPRSLADLRARSDP</sequence>
<protein>
    <submittedName>
        <fullName evidence="3">SMI1/KNR4 family protein</fullName>
    </submittedName>
</protein>
<evidence type="ECO:0000256" key="1">
    <source>
        <dbReference type="SAM" id="MobiDB-lite"/>
    </source>
</evidence>